<dbReference type="SMART" id="SM00248">
    <property type="entry name" value="ANK"/>
    <property type="match status" value="1"/>
</dbReference>
<accession>R7T3Z3</accession>
<reference evidence="6" key="1">
    <citation type="submission" date="2012-12" db="EMBL/GenBank/DDBJ databases">
        <authorList>
            <person name="Hellsten U."/>
            <person name="Grimwood J."/>
            <person name="Chapman J.A."/>
            <person name="Shapiro H."/>
            <person name="Aerts A."/>
            <person name="Otillar R.P."/>
            <person name="Terry A.Y."/>
            <person name="Boore J.L."/>
            <person name="Simakov O."/>
            <person name="Marletaz F."/>
            <person name="Cho S.-J."/>
            <person name="Edsinger-Gonzales E."/>
            <person name="Havlak P."/>
            <person name="Kuo D.-H."/>
            <person name="Larsson T."/>
            <person name="Lv J."/>
            <person name="Arendt D."/>
            <person name="Savage R."/>
            <person name="Osoegawa K."/>
            <person name="de Jong P."/>
            <person name="Lindberg D.R."/>
            <person name="Seaver E.C."/>
            <person name="Weisblat D.A."/>
            <person name="Putnam N.H."/>
            <person name="Grigoriev I.V."/>
            <person name="Rokhsar D.S."/>
        </authorList>
    </citation>
    <scope>NUCLEOTIDE SEQUENCE</scope>
    <source>
        <strain evidence="6">I ESC-2004</strain>
    </source>
</reference>
<proteinExistence type="predicted"/>
<evidence type="ECO:0000313" key="6">
    <source>
        <dbReference type="Proteomes" id="UP000014760"/>
    </source>
</evidence>
<feature type="non-terminal residue" evidence="4">
    <location>
        <position position="61"/>
    </location>
</feature>
<protein>
    <submittedName>
        <fullName evidence="4 5">Uncharacterized protein</fullName>
    </submittedName>
</protein>
<evidence type="ECO:0000256" key="3">
    <source>
        <dbReference type="PROSITE-ProRule" id="PRU00023"/>
    </source>
</evidence>
<evidence type="ECO:0000256" key="1">
    <source>
        <dbReference type="ARBA" id="ARBA00022737"/>
    </source>
</evidence>
<gene>
    <name evidence="4" type="ORF">CAPTEDRAFT_29645</name>
</gene>
<dbReference type="STRING" id="283909.R7T3Z3"/>
<dbReference type="PROSITE" id="PS50088">
    <property type="entry name" value="ANK_REPEAT"/>
    <property type="match status" value="1"/>
</dbReference>
<keyword evidence="2 3" id="KW-0040">ANK repeat</keyword>
<feature type="repeat" description="ANK" evidence="3">
    <location>
        <begin position="20"/>
        <end position="52"/>
    </location>
</feature>
<evidence type="ECO:0000256" key="2">
    <source>
        <dbReference type="ARBA" id="ARBA00023043"/>
    </source>
</evidence>
<dbReference type="EMBL" id="KB312243">
    <property type="protein sequence ID" value="ELT87577.1"/>
    <property type="molecule type" value="Genomic_DNA"/>
</dbReference>
<dbReference type="Gene3D" id="1.25.40.20">
    <property type="entry name" value="Ankyrin repeat-containing domain"/>
    <property type="match status" value="1"/>
</dbReference>
<name>R7T3Z3_CAPTE</name>
<dbReference type="OMA" id="RTTCLHW"/>
<dbReference type="PANTHER" id="PTHR24171">
    <property type="entry name" value="ANKYRIN REPEAT DOMAIN-CONTAINING PROTEIN 39-RELATED"/>
    <property type="match status" value="1"/>
</dbReference>
<dbReference type="EnsemblMetazoa" id="CapteT29645">
    <property type="protein sequence ID" value="CapteP29645"/>
    <property type="gene ID" value="CapteG29645"/>
</dbReference>
<evidence type="ECO:0000313" key="5">
    <source>
        <dbReference type="EnsemblMetazoa" id="CapteP29645"/>
    </source>
</evidence>
<dbReference type="HOGENOM" id="CLU_000134_45_11_1"/>
<dbReference type="OrthoDB" id="6132712at2759"/>
<dbReference type="AlphaFoldDB" id="R7T3Z3"/>
<dbReference type="PROSITE" id="PS50297">
    <property type="entry name" value="ANK_REP_REGION"/>
    <property type="match status" value="1"/>
</dbReference>
<reference evidence="5" key="3">
    <citation type="submission" date="2015-06" db="UniProtKB">
        <authorList>
            <consortium name="EnsemblMetazoa"/>
        </authorList>
    </citation>
    <scope>IDENTIFICATION</scope>
</reference>
<keyword evidence="1" id="KW-0677">Repeat</keyword>
<keyword evidence="6" id="KW-1185">Reference proteome</keyword>
<reference evidence="4 6" key="2">
    <citation type="journal article" date="2013" name="Nature">
        <title>Insights into bilaterian evolution from three spiralian genomes.</title>
        <authorList>
            <person name="Simakov O."/>
            <person name="Marletaz F."/>
            <person name="Cho S.J."/>
            <person name="Edsinger-Gonzales E."/>
            <person name="Havlak P."/>
            <person name="Hellsten U."/>
            <person name="Kuo D.H."/>
            <person name="Larsson T."/>
            <person name="Lv J."/>
            <person name="Arendt D."/>
            <person name="Savage R."/>
            <person name="Osoegawa K."/>
            <person name="de Jong P."/>
            <person name="Grimwood J."/>
            <person name="Chapman J.A."/>
            <person name="Shapiro H."/>
            <person name="Aerts A."/>
            <person name="Otillar R.P."/>
            <person name="Terry A.Y."/>
            <person name="Boore J.L."/>
            <person name="Grigoriev I.V."/>
            <person name="Lindberg D.R."/>
            <person name="Seaver E.C."/>
            <person name="Weisblat D.A."/>
            <person name="Putnam N.H."/>
            <person name="Rokhsar D.S."/>
        </authorList>
    </citation>
    <scope>NUCLEOTIDE SEQUENCE</scope>
    <source>
        <strain evidence="4 6">I ESC-2004</strain>
    </source>
</reference>
<feature type="non-terminal residue" evidence="4">
    <location>
        <position position="1"/>
    </location>
</feature>
<dbReference type="SUPFAM" id="SSF48403">
    <property type="entry name" value="Ankyrin repeat"/>
    <property type="match status" value="1"/>
</dbReference>
<organism evidence="4">
    <name type="scientific">Capitella teleta</name>
    <name type="common">Polychaete worm</name>
    <dbReference type="NCBI Taxonomy" id="283909"/>
    <lineage>
        <taxon>Eukaryota</taxon>
        <taxon>Metazoa</taxon>
        <taxon>Spiralia</taxon>
        <taxon>Lophotrochozoa</taxon>
        <taxon>Annelida</taxon>
        <taxon>Polychaeta</taxon>
        <taxon>Sedentaria</taxon>
        <taxon>Scolecida</taxon>
        <taxon>Capitellidae</taxon>
        <taxon>Capitella</taxon>
    </lineage>
</organism>
<dbReference type="Pfam" id="PF12796">
    <property type="entry name" value="Ank_2"/>
    <property type="match status" value="1"/>
</dbReference>
<dbReference type="InterPro" id="IPR036770">
    <property type="entry name" value="Ankyrin_rpt-contain_sf"/>
</dbReference>
<dbReference type="InterPro" id="IPR002110">
    <property type="entry name" value="Ankyrin_rpt"/>
</dbReference>
<dbReference type="EMBL" id="AMQN01003592">
    <property type="status" value="NOT_ANNOTATED_CDS"/>
    <property type="molecule type" value="Genomic_DNA"/>
</dbReference>
<sequence>IDLFEIFIQHGAKVDTKGQYGATPLHYAAEKAYIPIADLLLSNKANPNAQDDDADTPLHWA</sequence>
<dbReference type="Proteomes" id="UP000014760">
    <property type="component" value="Unassembled WGS sequence"/>
</dbReference>
<evidence type="ECO:0000313" key="4">
    <source>
        <dbReference type="EMBL" id="ELT87577.1"/>
    </source>
</evidence>